<keyword evidence="1" id="KW-0813">Transport</keyword>
<keyword evidence="3" id="KW-0479">Metal-binding</keyword>
<dbReference type="EMBL" id="CATOUU010000994">
    <property type="protein sequence ID" value="CAI9965804.1"/>
    <property type="molecule type" value="Genomic_DNA"/>
</dbReference>
<dbReference type="EMBL" id="CATOUU010000248">
    <property type="protein sequence ID" value="CAI9922457.1"/>
    <property type="molecule type" value="Genomic_DNA"/>
</dbReference>
<dbReference type="Pfam" id="PF13237">
    <property type="entry name" value="Fer4_10"/>
    <property type="match status" value="1"/>
</dbReference>
<organism evidence="9">
    <name type="scientific">Hexamita inflata</name>
    <dbReference type="NCBI Taxonomy" id="28002"/>
    <lineage>
        <taxon>Eukaryota</taxon>
        <taxon>Metamonada</taxon>
        <taxon>Diplomonadida</taxon>
        <taxon>Hexamitidae</taxon>
        <taxon>Hexamitinae</taxon>
        <taxon>Hexamita</taxon>
    </lineage>
</organism>
<sequence>MSFNQFIKIDQDNCIGCGACLSACPQEALEFNGDGKSALIAPNKCDGQGLCIDSCPVQAISKQ</sequence>
<dbReference type="PROSITE" id="PS51379">
    <property type="entry name" value="4FE4S_FER_2"/>
    <property type="match status" value="2"/>
</dbReference>
<dbReference type="InterPro" id="IPR050572">
    <property type="entry name" value="Fe-S_Ferredoxin"/>
</dbReference>
<gene>
    <name evidence="9" type="ORF">HINF_LOCUS10102</name>
    <name evidence="11" type="ORF">HINF_LOCUS11220</name>
    <name evidence="12" type="ORF">HINF_LOCUS32582</name>
    <name evidence="10" type="ORF">HINF_LOCUS53449</name>
</gene>
<name>A0AA86NN69_9EUKA</name>
<dbReference type="GO" id="GO:0009055">
    <property type="term" value="F:electron transfer activity"/>
    <property type="evidence" value="ECO:0007669"/>
    <property type="project" value="InterPro"/>
</dbReference>
<feature type="domain" description="4Fe-4S ferredoxin-type" evidence="8">
    <location>
        <begin position="5"/>
        <end position="34"/>
    </location>
</feature>
<keyword evidence="2" id="KW-0004">4Fe-4S</keyword>
<dbReference type="GO" id="GO:0005506">
    <property type="term" value="F:iron ion binding"/>
    <property type="evidence" value="ECO:0007669"/>
    <property type="project" value="InterPro"/>
</dbReference>
<evidence type="ECO:0000256" key="7">
    <source>
        <dbReference type="ARBA" id="ARBA00023014"/>
    </source>
</evidence>
<keyword evidence="6" id="KW-0408">Iron</keyword>
<evidence type="ECO:0000259" key="8">
    <source>
        <dbReference type="PROSITE" id="PS51379"/>
    </source>
</evidence>
<evidence type="ECO:0000313" key="10">
    <source>
        <dbReference type="EMBL" id="CAI9965804.1"/>
    </source>
</evidence>
<evidence type="ECO:0000313" key="9">
    <source>
        <dbReference type="EMBL" id="CAI9922457.1"/>
    </source>
</evidence>
<dbReference type="PANTHER" id="PTHR43687">
    <property type="entry name" value="ADENYLYLSULFATE REDUCTASE, BETA SUBUNIT"/>
    <property type="match status" value="1"/>
</dbReference>
<dbReference type="EMBL" id="CAXDID020000111">
    <property type="protein sequence ID" value="CAL6029705.1"/>
    <property type="molecule type" value="Genomic_DNA"/>
</dbReference>
<dbReference type="AlphaFoldDB" id="A0AA86NN69"/>
<dbReference type="SUPFAM" id="SSF54862">
    <property type="entry name" value="4Fe-4S ferredoxins"/>
    <property type="match status" value="1"/>
</dbReference>
<keyword evidence="7" id="KW-0411">Iron-sulfur</keyword>
<keyword evidence="5" id="KW-0249">Electron transport</keyword>
<dbReference type="PRINTS" id="PR00352">
    <property type="entry name" value="3FE4SFRDOXIN"/>
</dbReference>
<dbReference type="Gene3D" id="3.30.70.20">
    <property type="match status" value="2"/>
</dbReference>
<dbReference type="InterPro" id="IPR017896">
    <property type="entry name" value="4Fe4S_Fe-S-bd"/>
</dbReference>
<evidence type="ECO:0000256" key="4">
    <source>
        <dbReference type="ARBA" id="ARBA00022737"/>
    </source>
</evidence>
<feature type="domain" description="4Fe-4S ferredoxin-type" evidence="8">
    <location>
        <begin position="36"/>
        <end position="63"/>
    </location>
</feature>
<accession>A0AA86NN69</accession>
<dbReference type="GO" id="GO:0051539">
    <property type="term" value="F:4 iron, 4 sulfur cluster binding"/>
    <property type="evidence" value="ECO:0007669"/>
    <property type="project" value="UniProtKB-KW"/>
</dbReference>
<evidence type="ECO:0000313" key="12">
    <source>
        <dbReference type="EMBL" id="CAL6029705.1"/>
    </source>
</evidence>
<dbReference type="InterPro" id="IPR001080">
    <property type="entry name" value="3Fe4S_ferredoxin"/>
</dbReference>
<dbReference type="Proteomes" id="UP001642409">
    <property type="component" value="Unassembled WGS sequence"/>
</dbReference>
<evidence type="ECO:0000256" key="2">
    <source>
        <dbReference type="ARBA" id="ARBA00022485"/>
    </source>
</evidence>
<keyword evidence="4" id="KW-0677">Repeat</keyword>
<protein>
    <submittedName>
        <fullName evidence="9">4Fe-4S dicluster domain-containing protein</fullName>
    </submittedName>
    <submittedName>
        <fullName evidence="11">4Fe-4S_dicluster domain-containing protein</fullName>
    </submittedName>
</protein>
<keyword evidence="13" id="KW-1185">Reference proteome</keyword>
<reference evidence="9" key="1">
    <citation type="submission" date="2023-06" db="EMBL/GenBank/DDBJ databases">
        <authorList>
            <person name="Kurt Z."/>
        </authorList>
    </citation>
    <scope>NUCLEOTIDE SEQUENCE</scope>
</reference>
<comment type="caution">
    <text evidence="9">The sequence shown here is derived from an EMBL/GenBank/DDBJ whole genome shotgun (WGS) entry which is preliminary data.</text>
</comment>
<evidence type="ECO:0000256" key="5">
    <source>
        <dbReference type="ARBA" id="ARBA00022982"/>
    </source>
</evidence>
<evidence type="ECO:0000256" key="1">
    <source>
        <dbReference type="ARBA" id="ARBA00022448"/>
    </source>
</evidence>
<dbReference type="PANTHER" id="PTHR43687:SF6">
    <property type="entry name" value="L-ASPARTATE SEMIALDEHYDE SULFURTRANSFERASE IRON-SULFUR SUBUNIT"/>
    <property type="match status" value="1"/>
</dbReference>
<dbReference type="EMBL" id="CAXDID020000024">
    <property type="protein sequence ID" value="CAL5990170.1"/>
    <property type="molecule type" value="Genomic_DNA"/>
</dbReference>
<dbReference type="InterPro" id="IPR017900">
    <property type="entry name" value="4Fe4S_Fe_S_CS"/>
</dbReference>
<evidence type="ECO:0000256" key="3">
    <source>
        <dbReference type="ARBA" id="ARBA00022723"/>
    </source>
</evidence>
<proteinExistence type="predicted"/>
<dbReference type="PROSITE" id="PS00198">
    <property type="entry name" value="4FE4S_FER_1"/>
    <property type="match status" value="1"/>
</dbReference>
<evidence type="ECO:0000256" key="6">
    <source>
        <dbReference type="ARBA" id="ARBA00023004"/>
    </source>
</evidence>
<evidence type="ECO:0000313" key="11">
    <source>
        <dbReference type="EMBL" id="CAL5990170.1"/>
    </source>
</evidence>
<reference evidence="11 13" key="2">
    <citation type="submission" date="2024-07" db="EMBL/GenBank/DDBJ databases">
        <authorList>
            <person name="Akdeniz Z."/>
        </authorList>
    </citation>
    <scope>NUCLEOTIDE SEQUENCE [LARGE SCALE GENOMIC DNA]</scope>
</reference>
<evidence type="ECO:0000313" key="13">
    <source>
        <dbReference type="Proteomes" id="UP001642409"/>
    </source>
</evidence>